<comment type="caution">
    <text evidence="1">The sequence shown here is derived from an EMBL/GenBank/DDBJ whole genome shotgun (WGS) entry which is preliminary data.</text>
</comment>
<dbReference type="EMBL" id="SADD01000014">
    <property type="protein sequence ID" value="RVU42121.1"/>
    <property type="molecule type" value="Genomic_DNA"/>
</dbReference>
<keyword evidence="2" id="KW-1185">Reference proteome</keyword>
<dbReference type="Proteomes" id="UP000282926">
    <property type="component" value="Unassembled WGS sequence"/>
</dbReference>
<gene>
    <name evidence="1" type="ORF">EA187_17435</name>
</gene>
<reference evidence="1 2" key="1">
    <citation type="submission" date="2019-01" db="EMBL/GenBank/DDBJ databases">
        <title>Lujinxingia litoralis gen. nov., sp. nov. and Lujinxingia sediminis gen. nov., sp. nov., new members in the order Bradymonadales, isolated from coastal sediment.</title>
        <authorList>
            <person name="Li C.-M."/>
        </authorList>
    </citation>
    <scope>NUCLEOTIDE SEQUENCE [LARGE SCALE GENOMIC DNA]</scope>
    <source>
        <strain evidence="1 2">SEH01</strain>
    </source>
</reference>
<proteinExistence type="predicted"/>
<evidence type="ECO:0000313" key="2">
    <source>
        <dbReference type="Proteomes" id="UP000282926"/>
    </source>
</evidence>
<accession>A0ABY0CNU7</accession>
<organism evidence="1 2">
    <name type="scientific">Lujinxingia sediminis</name>
    <dbReference type="NCBI Taxonomy" id="2480984"/>
    <lineage>
        <taxon>Bacteria</taxon>
        <taxon>Deltaproteobacteria</taxon>
        <taxon>Bradymonadales</taxon>
        <taxon>Lujinxingiaceae</taxon>
        <taxon>Lujinxingia</taxon>
    </lineage>
</organism>
<dbReference type="RefSeq" id="WP_127781080.1">
    <property type="nucleotide sequence ID" value="NZ_SADD01000014.1"/>
</dbReference>
<name>A0ABY0CNU7_9DELT</name>
<protein>
    <submittedName>
        <fullName evidence="1">Uncharacterized protein</fullName>
    </submittedName>
</protein>
<evidence type="ECO:0000313" key="1">
    <source>
        <dbReference type="EMBL" id="RVU42121.1"/>
    </source>
</evidence>
<sequence length="82" mass="9558">MLLRWEESASRMQEIEDPDVVFLIKVVLTILSTHESGFYNRPEPIDVVALIDALEVLFSKKGVFEAYVDGRLDELRWWSDDD</sequence>